<comment type="caution">
    <text evidence="1">The sequence shown here is derived from an EMBL/GenBank/DDBJ whole genome shotgun (WGS) entry which is preliminary data.</text>
</comment>
<sequence>MLQTKYNQINKELQLVKNNTKHLDDLQTGLYNDVRTNLSIVGRESAVLRNKSILVDQEISNLKQLGSIQPLQEIKSLQQTVQTISAQTNSLSIKERARSKDFLALYNMTTSSLTDLELRTQHVVTAVDQRVDNLTNETRFAQKGLGLQLSNIHKNQSDFAMKMQEIEHRENLMFSGLQKQINDSTELVAMTAQLPTTSYSGGTILKFDKVNFSIGVNNLTEYKSTGKFLCERKGL</sequence>
<dbReference type="AlphaFoldDB" id="A0A8B6CEL2"/>
<evidence type="ECO:0000313" key="1">
    <source>
        <dbReference type="EMBL" id="VDI04045.1"/>
    </source>
</evidence>
<gene>
    <name evidence="1" type="ORF">MGAL_10B011662</name>
</gene>
<proteinExistence type="predicted"/>
<accession>A0A8B6CEL2</accession>
<keyword evidence="2" id="KW-1185">Reference proteome</keyword>
<name>A0A8B6CEL2_MYTGA</name>
<dbReference type="Proteomes" id="UP000596742">
    <property type="component" value="Unassembled WGS sequence"/>
</dbReference>
<dbReference type="OrthoDB" id="6180140at2759"/>
<organism evidence="1 2">
    <name type="scientific">Mytilus galloprovincialis</name>
    <name type="common">Mediterranean mussel</name>
    <dbReference type="NCBI Taxonomy" id="29158"/>
    <lineage>
        <taxon>Eukaryota</taxon>
        <taxon>Metazoa</taxon>
        <taxon>Spiralia</taxon>
        <taxon>Lophotrochozoa</taxon>
        <taxon>Mollusca</taxon>
        <taxon>Bivalvia</taxon>
        <taxon>Autobranchia</taxon>
        <taxon>Pteriomorphia</taxon>
        <taxon>Mytilida</taxon>
        <taxon>Mytiloidea</taxon>
        <taxon>Mytilidae</taxon>
        <taxon>Mytilinae</taxon>
        <taxon>Mytilus</taxon>
    </lineage>
</organism>
<protein>
    <submittedName>
        <fullName evidence="1">Uncharacterized protein</fullName>
    </submittedName>
</protein>
<reference evidence="1" key="1">
    <citation type="submission" date="2018-11" db="EMBL/GenBank/DDBJ databases">
        <authorList>
            <person name="Alioto T."/>
            <person name="Alioto T."/>
        </authorList>
    </citation>
    <scope>NUCLEOTIDE SEQUENCE</scope>
</reference>
<dbReference type="EMBL" id="UYJE01001661">
    <property type="protein sequence ID" value="VDI04045.1"/>
    <property type="molecule type" value="Genomic_DNA"/>
</dbReference>
<evidence type="ECO:0000313" key="2">
    <source>
        <dbReference type="Proteomes" id="UP000596742"/>
    </source>
</evidence>